<evidence type="ECO:0000259" key="1">
    <source>
        <dbReference type="Pfam" id="PF00534"/>
    </source>
</evidence>
<organism evidence="2 3">
    <name type="scientific">Candidatus Liptonbacteria bacterium CG11_big_fil_rev_8_21_14_0_20_35_14</name>
    <dbReference type="NCBI Taxonomy" id="1974634"/>
    <lineage>
        <taxon>Bacteria</taxon>
        <taxon>Candidatus Liptoniibacteriota</taxon>
    </lineage>
</organism>
<accession>A0A2H0N8A8</accession>
<evidence type="ECO:0000313" key="3">
    <source>
        <dbReference type="Proteomes" id="UP000229893"/>
    </source>
</evidence>
<reference evidence="2 3" key="1">
    <citation type="submission" date="2017-09" db="EMBL/GenBank/DDBJ databases">
        <title>Depth-based differentiation of microbial function through sediment-hosted aquifers and enrichment of novel symbionts in the deep terrestrial subsurface.</title>
        <authorList>
            <person name="Probst A.J."/>
            <person name="Ladd B."/>
            <person name="Jarett J.K."/>
            <person name="Geller-Mcgrath D.E."/>
            <person name="Sieber C.M."/>
            <person name="Emerson J.B."/>
            <person name="Anantharaman K."/>
            <person name="Thomas B.C."/>
            <person name="Malmstrom R."/>
            <person name="Stieglmeier M."/>
            <person name="Klingl A."/>
            <person name="Woyke T."/>
            <person name="Ryan C.M."/>
            <person name="Banfield J.F."/>
        </authorList>
    </citation>
    <scope>NUCLEOTIDE SEQUENCE [LARGE SCALE GENOMIC DNA]</scope>
    <source>
        <strain evidence="2">CG11_big_fil_rev_8_21_14_0_20_35_14</strain>
    </source>
</reference>
<dbReference type="GO" id="GO:0016757">
    <property type="term" value="F:glycosyltransferase activity"/>
    <property type="evidence" value="ECO:0007669"/>
    <property type="project" value="InterPro"/>
</dbReference>
<feature type="domain" description="Glycosyl transferase family 1" evidence="1">
    <location>
        <begin position="193"/>
        <end position="285"/>
    </location>
</feature>
<dbReference type="AlphaFoldDB" id="A0A2H0N8A8"/>
<sequence length="285" mass="33378">MKTAICYDYINQYGGGERVLQIFLDIFKSADFYTLFYDPSTNLIDKNRLVKTSFLDNYIVHKNHRAFIPFMPSAANSINLKNKYDLIISITAGYAKGINYNFETTKHISYIFTPLRYAFEDEYIPNKIGYKNKYLKHLINPVKNYLKNWDYKMAQRPNKIITISSLTQDRIKKYYNRDSEILTPGVDTKIFYPNLQKTKSYYLAMGRLMHYKKFDLIIKTFNTLKLPLKIVGRGPELKKLNQLNTSRYTSFLSSPQSDESLRLLYSQAKALIFPQVEDFGLVALE</sequence>
<dbReference type="EMBL" id="PCWO01000010">
    <property type="protein sequence ID" value="PIR05124.1"/>
    <property type="molecule type" value="Genomic_DNA"/>
</dbReference>
<dbReference type="SUPFAM" id="SSF53756">
    <property type="entry name" value="UDP-Glycosyltransferase/glycogen phosphorylase"/>
    <property type="match status" value="1"/>
</dbReference>
<protein>
    <recommendedName>
        <fullName evidence="1">Glycosyl transferase family 1 domain-containing protein</fullName>
    </recommendedName>
</protein>
<evidence type="ECO:0000313" key="2">
    <source>
        <dbReference type="EMBL" id="PIR05124.1"/>
    </source>
</evidence>
<dbReference type="Gene3D" id="3.40.50.2000">
    <property type="entry name" value="Glycogen Phosphorylase B"/>
    <property type="match status" value="2"/>
</dbReference>
<dbReference type="InterPro" id="IPR050194">
    <property type="entry name" value="Glycosyltransferase_grp1"/>
</dbReference>
<name>A0A2H0N8A8_9BACT</name>
<proteinExistence type="predicted"/>
<dbReference type="Proteomes" id="UP000229893">
    <property type="component" value="Unassembled WGS sequence"/>
</dbReference>
<dbReference type="Pfam" id="PF00534">
    <property type="entry name" value="Glycos_transf_1"/>
    <property type="match status" value="1"/>
</dbReference>
<dbReference type="PANTHER" id="PTHR45947:SF3">
    <property type="entry name" value="SULFOQUINOVOSYL TRANSFERASE SQD2"/>
    <property type="match status" value="1"/>
</dbReference>
<gene>
    <name evidence="2" type="ORF">COV57_00725</name>
</gene>
<dbReference type="PANTHER" id="PTHR45947">
    <property type="entry name" value="SULFOQUINOVOSYL TRANSFERASE SQD2"/>
    <property type="match status" value="1"/>
</dbReference>
<comment type="caution">
    <text evidence="2">The sequence shown here is derived from an EMBL/GenBank/DDBJ whole genome shotgun (WGS) entry which is preliminary data.</text>
</comment>
<feature type="non-terminal residue" evidence="2">
    <location>
        <position position="285"/>
    </location>
</feature>
<dbReference type="InterPro" id="IPR001296">
    <property type="entry name" value="Glyco_trans_1"/>
</dbReference>